<evidence type="ECO:0000313" key="1">
    <source>
        <dbReference type="EMBL" id="PPK95693.1"/>
    </source>
</evidence>
<evidence type="ECO:0000313" key="2">
    <source>
        <dbReference type="Proteomes" id="UP000239002"/>
    </source>
</evidence>
<dbReference type="AlphaFoldDB" id="A0A2S6IN86"/>
<reference evidence="1 2" key="1">
    <citation type="submission" date="2018-02" db="EMBL/GenBank/DDBJ databases">
        <title>Genomic Encyclopedia of Archaeal and Bacterial Type Strains, Phase II (KMG-II): from individual species to whole genera.</title>
        <authorList>
            <person name="Goeker M."/>
        </authorList>
    </citation>
    <scope>NUCLEOTIDE SEQUENCE [LARGE SCALE GENOMIC DNA]</scope>
    <source>
        <strain evidence="1 2">DSM 16809</strain>
    </source>
</reference>
<gene>
    <name evidence="1" type="ORF">LY01_01286</name>
</gene>
<accession>A0A2S6IN86</accession>
<organism evidence="1 2">
    <name type="scientific">Nonlabens xylanidelens</name>
    <dbReference type="NCBI Taxonomy" id="191564"/>
    <lineage>
        <taxon>Bacteria</taxon>
        <taxon>Pseudomonadati</taxon>
        <taxon>Bacteroidota</taxon>
        <taxon>Flavobacteriia</taxon>
        <taxon>Flavobacteriales</taxon>
        <taxon>Flavobacteriaceae</taxon>
        <taxon>Nonlabens</taxon>
    </lineage>
</organism>
<dbReference type="Proteomes" id="UP000239002">
    <property type="component" value="Unassembled WGS sequence"/>
</dbReference>
<sequence>MAKLYNESLPEPVKPTGPKKETINFLLSFSKALSVTRYKNMTFETFNN</sequence>
<protein>
    <submittedName>
        <fullName evidence="1">Uncharacterized protein</fullName>
    </submittedName>
</protein>
<dbReference type="RefSeq" id="WP_170034531.1">
    <property type="nucleotide sequence ID" value="NZ_MQVW01000002.1"/>
</dbReference>
<name>A0A2S6IN86_9FLAO</name>
<dbReference type="EMBL" id="PTJE01000002">
    <property type="protein sequence ID" value="PPK95693.1"/>
    <property type="molecule type" value="Genomic_DNA"/>
</dbReference>
<proteinExistence type="predicted"/>
<comment type="caution">
    <text evidence="1">The sequence shown here is derived from an EMBL/GenBank/DDBJ whole genome shotgun (WGS) entry which is preliminary data.</text>
</comment>
<keyword evidence="2" id="KW-1185">Reference proteome</keyword>